<organism evidence="2 3">
    <name type="scientific">Streptomyces glebosus</name>
    <dbReference type="NCBI Taxonomy" id="249580"/>
    <lineage>
        <taxon>Bacteria</taxon>
        <taxon>Bacillati</taxon>
        <taxon>Actinomycetota</taxon>
        <taxon>Actinomycetes</taxon>
        <taxon>Kitasatosporales</taxon>
        <taxon>Streptomycetaceae</taxon>
        <taxon>Streptomyces</taxon>
    </lineage>
</organism>
<dbReference type="AlphaFoldDB" id="A0A640SUP0"/>
<comment type="caution">
    <text evidence="2">The sequence shown here is derived from an EMBL/GenBank/DDBJ whole genome shotgun (WGS) entry which is preliminary data.</text>
</comment>
<gene>
    <name evidence="2" type="ORF">Sgleb_18630</name>
</gene>
<reference evidence="2 3" key="1">
    <citation type="submission" date="2019-12" db="EMBL/GenBank/DDBJ databases">
        <title>Whole genome shotgun sequence of Streptomyces hygroscopicus subsp. glebosus NBRC 13786.</title>
        <authorList>
            <person name="Ichikawa N."/>
            <person name="Kimura A."/>
            <person name="Kitahashi Y."/>
            <person name="Komaki H."/>
            <person name="Tamura T."/>
        </authorList>
    </citation>
    <scope>NUCLEOTIDE SEQUENCE [LARGE SCALE GENOMIC DNA]</scope>
    <source>
        <strain evidence="2 3">NBRC 13786</strain>
    </source>
</reference>
<evidence type="ECO:0000313" key="3">
    <source>
        <dbReference type="Proteomes" id="UP000430079"/>
    </source>
</evidence>
<feature type="region of interest" description="Disordered" evidence="1">
    <location>
        <begin position="74"/>
        <end position="93"/>
    </location>
</feature>
<dbReference type="EMBL" id="BLIO01000001">
    <property type="protein sequence ID" value="GFE13816.1"/>
    <property type="molecule type" value="Genomic_DNA"/>
</dbReference>
<accession>A0A640SUP0</accession>
<name>A0A640SUP0_9ACTN</name>
<proteinExistence type="predicted"/>
<evidence type="ECO:0000256" key="1">
    <source>
        <dbReference type="SAM" id="MobiDB-lite"/>
    </source>
</evidence>
<sequence>MLIHETPLAGTVLSELHKMAGARGLSARSFRGSEFEKAGREPAVTQGEPVASHRMCTPPELSADDGPATYFPRNVAHAAPTPANGTEAPVVSQ</sequence>
<feature type="region of interest" description="Disordered" evidence="1">
    <location>
        <begin position="33"/>
        <end position="68"/>
    </location>
</feature>
<dbReference type="RefSeq" id="WP_190145691.1">
    <property type="nucleotide sequence ID" value="NZ_BLIO01000001.1"/>
</dbReference>
<evidence type="ECO:0000313" key="2">
    <source>
        <dbReference type="EMBL" id="GFE13816.1"/>
    </source>
</evidence>
<protein>
    <submittedName>
        <fullName evidence="2">Uncharacterized protein</fullName>
    </submittedName>
</protein>
<keyword evidence="3" id="KW-1185">Reference proteome</keyword>
<dbReference type="Proteomes" id="UP000430079">
    <property type="component" value="Unassembled WGS sequence"/>
</dbReference>